<dbReference type="AlphaFoldDB" id="A0A1H8SN44"/>
<dbReference type="OrthoDB" id="2972608at2"/>
<dbReference type="STRING" id="872970.SAMN04488134_11344"/>
<proteinExistence type="predicted"/>
<organism evidence="1 2">
    <name type="scientific">Amphibacillus marinus</name>
    <dbReference type="NCBI Taxonomy" id="872970"/>
    <lineage>
        <taxon>Bacteria</taxon>
        <taxon>Bacillati</taxon>
        <taxon>Bacillota</taxon>
        <taxon>Bacilli</taxon>
        <taxon>Bacillales</taxon>
        <taxon>Bacillaceae</taxon>
        <taxon>Amphibacillus</taxon>
    </lineage>
</organism>
<evidence type="ECO:0000313" key="1">
    <source>
        <dbReference type="EMBL" id="SEO79977.1"/>
    </source>
</evidence>
<dbReference type="RefSeq" id="WP_091499869.1">
    <property type="nucleotide sequence ID" value="NZ_FODJ01000013.1"/>
</dbReference>
<dbReference type="Proteomes" id="UP000199300">
    <property type="component" value="Unassembled WGS sequence"/>
</dbReference>
<dbReference type="EMBL" id="FODJ01000013">
    <property type="protein sequence ID" value="SEO79977.1"/>
    <property type="molecule type" value="Genomic_DNA"/>
</dbReference>
<evidence type="ECO:0000313" key="2">
    <source>
        <dbReference type="Proteomes" id="UP000199300"/>
    </source>
</evidence>
<name>A0A1H8SN44_9BACI</name>
<reference evidence="1 2" key="1">
    <citation type="submission" date="2016-10" db="EMBL/GenBank/DDBJ databases">
        <authorList>
            <person name="de Groot N.N."/>
        </authorList>
    </citation>
    <scope>NUCLEOTIDE SEQUENCE [LARGE SCALE GENOMIC DNA]</scope>
    <source>
        <strain evidence="1 2">CGMCC 1.10434</strain>
    </source>
</reference>
<keyword evidence="2" id="KW-1185">Reference proteome</keyword>
<sequence length="122" mass="13875">MDLIIKQSHAAVLLLSMSMSRRNVKRTFKKAGNKHLLEQYDGIKSHLEQNINGLSDGQGDKHCRLLLSVVELEMIDAFTDWYVPKVRKVLKQATNNKVSQIDQEQLQALVDIKAEIEVLAYA</sequence>
<protein>
    <submittedName>
        <fullName evidence="1">Uncharacterized protein</fullName>
    </submittedName>
</protein>
<accession>A0A1H8SN44</accession>
<gene>
    <name evidence="1" type="ORF">SAMN04488134_11344</name>
</gene>